<sequence>MEGTTGQIKYVQAMNICRKWCEVFLVDSRFCNFSLFPC</sequence>
<protein>
    <submittedName>
        <fullName evidence="1">Uncharacterized protein</fullName>
    </submittedName>
</protein>
<dbReference type="EMBL" id="GGEC01005136">
    <property type="protein sequence ID" value="MBW85619.1"/>
    <property type="molecule type" value="Transcribed_RNA"/>
</dbReference>
<dbReference type="AlphaFoldDB" id="A0A2P2IWM8"/>
<name>A0A2P2IWM8_RHIMU</name>
<reference evidence="1" key="1">
    <citation type="submission" date="2018-02" db="EMBL/GenBank/DDBJ databases">
        <title>Rhizophora mucronata_Transcriptome.</title>
        <authorList>
            <person name="Meera S.P."/>
            <person name="Sreeshan A."/>
            <person name="Augustine A."/>
        </authorList>
    </citation>
    <scope>NUCLEOTIDE SEQUENCE</scope>
    <source>
        <tissue evidence="1">Leaf</tissue>
    </source>
</reference>
<organism evidence="1">
    <name type="scientific">Rhizophora mucronata</name>
    <name type="common">Asiatic mangrove</name>
    <dbReference type="NCBI Taxonomy" id="61149"/>
    <lineage>
        <taxon>Eukaryota</taxon>
        <taxon>Viridiplantae</taxon>
        <taxon>Streptophyta</taxon>
        <taxon>Embryophyta</taxon>
        <taxon>Tracheophyta</taxon>
        <taxon>Spermatophyta</taxon>
        <taxon>Magnoliopsida</taxon>
        <taxon>eudicotyledons</taxon>
        <taxon>Gunneridae</taxon>
        <taxon>Pentapetalae</taxon>
        <taxon>rosids</taxon>
        <taxon>fabids</taxon>
        <taxon>Malpighiales</taxon>
        <taxon>Rhizophoraceae</taxon>
        <taxon>Rhizophora</taxon>
    </lineage>
</organism>
<accession>A0A2P2IWM8</accession>
<evidence type="ECO:0000313" key="1">
    <source>
        <dbReference type="EMBL" id="MBW85619.1"/>
    </source>
</evidence>
<proteinExistence type="predicted"/>